<comment type="caution">
    <text evidence="2">The sequence shown here is derived from an EMBL/GenBank/DDBJ whole genome shotgun (WGS) entry which is preliminary data.</text>
</comment>
<reference evidence="2 3" key="1">
    <citation type="submission" date="2024-09" db="EMBL/GenBank/DDBJ databases">
        <authorList>
            <person name="Sun Q."/>
            <person name="Mori K."/>
        </authorList>
    </citation>
    <scope>NUCLEOTIDE SEQUENCE [LARGE SCALE GENOMIC DNA]</scope>
    <source>
        <strain evidence="2 3">JCM 6917</strain>
    </source>
</reference>
<name>A0ABV5MXT4_9ACTN</name>
<protein>
    <submittedName>
        <fullName evidence="2">Uncharacterized protein</fullName>
    </submittedName>
</protein>
<feature type="region of interest" description="Disordered" evidence="1">
    <location>
        <begin position="1"/>
        <end position="32"/>
    </location>
</feature>
<evidence type="ECO:0000256" key="1">
    <source>
        <dbReference type="SAM" id="MobiDB-lite"/>
    </source>
</evidence>
<feature type="compositionally biased region" description="Basic and acidic residues" evidence="1">
    <location>
        <begin position="8"/>
        <end position="17"/>
    </location>
</feature>
<dbReference type="EMBL" id="JBHMCY010000012">
    <property type="protein sequence ID" value="MFB9462752.1"/>
    <property type="molecule type" value="Genomic_DNA"/>
</dbReference>
<dbReference type="Proteomes" id="UP001589709">
    <property type="component" value="Unassembled WGS sequence"/>
</dbReference>
<evidence type="ECO:0000313" key="2">
    <source>
        <dbReference type="EMBL" id="MFB9462752.1"/>
    </source>
</evidence>
<dbReference type="RefSeq" id="WP_381344098.1">
    <property type="nucleotide sequence ID" value="NZ_JBHMCY010000012.1"/>
</dbReference>
<accession>A0ABV5MXT4</accession>
<proteinExistence type="predicted"/>
<organism evidence="2 3">
    <name type="scientific">Streptomyces cinereospinus</name>
    <dbReference type="NCBI Taxonomy" id="285561"/>
    <lineage>
        <taxon>Bacteria</taxon>
        <taxon>Bacillati</taxon>
        <taxon>Actinomycetota</taxon>
        <taxon>Actinomycetes</taxon>
        <taxon>Kitasatosporales</taxon>
        <taxon>Streptomycetaceae</taxon>
        <taxon>Streptomyces</taxon>
    </lineage>
</organism>
<keyword evidence="3" id="KW-1185">Reference proteome</keyword>
<gene>
    <name evidence="2" type="ORF">ACFF45_08520</name>
</gene>
<sequence length="57" mass="6716">MYWHARQKHQEQRHYDDGNDSWQRIGAQGLPGDLTREEFMAASSGRRRTSLTPGRWS</sequence>
<evidence type="ECO:0000313" key="3">
    <source>
        <dbReference type="Proteomes" id="UP001589709"/>
    </source>
</evidence>